<dbReference type="AlphaFoldDB" id="A0A419VWX3"/>
<name>A0A419VWX3_9BACT</name>
<evidence type="ECO:0000313" key="6">
    <source>
        <dbReference type="EMBL" id="RKD87731.1"/>
    </source>
</evidence>
<dbReference type="InterPro" id="IPR036390">
    <property type="entry name" value="WH_DNA-bd_sf"/>
</dbReference>
<evidence type="ECO:0000256" key="4">
    <source>
        <dbReference type="ARBA" id="ARBA00023163"/>
    </source>
</evidence>
<keyword evidence="3" id="KW-0238">DNA-binding</keyword>
<dbReference type="GO" id="GO:0003677">
    <property type="term" value="F:DNA binding"/>
    <property type="evidence" value="ECO:0007669"/>
    <property type="project" value="UniProtKB-KW"/>
</dbReference>
<dbReference type="SUPFAM" id="SSF46785">
    <property type="entry name" value="Winged helix' DNA-binding domain"/>
    <property type="match status" value="1"/>
</dbReference>
<feature type="domain" description="HTH lysR-type" evidence="5">
    <location>
        <begin position="1"/>
        <end position="58"/>
    </location>
</feature>
<dbReference type="PANTHER" id="PTHR30419">
    <property type="entry name" value="HTH-TYPE TRANSCRIPTIONAL REGULATOR YBHD"/>
    <property type="match status" value="1"/>
</dbReference>
<dbReference type="OrthoDB" id="9803735at2"/>
<accession>A0A419VWX3</accession>
<gene>
    <name evidence="6" type="ORF">BC643_3738</name>
</gene>
<dbReference type="Gene3D" id="3.40.190.10">
    <property type="entry name" value="Periplasmic binding protein-like II"/>
    <property type="match status" value="2"/>
</dbReference>
<dbReference type="EMBL" id="RAPN01000003">
    <property type="protein sequence ID" value="RKD87731.1"/>
    <property type="molecule type" value="Genomic_DNA"/>
</dbReference>
<dbReference type="InterPro" id="IPR050950">
    <property type="entry name" value="HTH-type_LysR_regulators"/>
</dbReference>
<dbReference type="Proteomes" id="UP000283387">
    <property type="component" value="Unassembled WGS sequence"/>
</dbReference>
<dbReference type="InterPro" id="IPR036388">
    <property type="entry name" value="WH-like_DNA-bd_sf"/>
</dbReference>
<sequence length="315" mass="36317">MKFNQLKYFIELVRSKNFSEAARVLKISQPALSLQMQKLEEEYDFKLFERTKKPMALTREGEMFYEKALQIVQLVEDLDQLGLDLEEKVEGKLRVGIIPTLSPYLVPLFMDTMKEQYPQLKLHIEELKTEEIIDELAHAGLDLGIISTPVKAKNTGFVPLFYERFFIYISENHPLYAEETLNLNQLNFDELWYLHEGNCFQNQVNSVCQMQDLNNSELPFQYVSNSIESLKRIVENQGGMTFIPELATSNIPAEYENMIKEFANSAPTRQISAVYLKTTGLKKTASAFLDVLLSKIPGRMQAKPQTQPIDTKIRL</sequence>
<dbReference type="RefSeq" id="WP_120274758.1">
    <property type="nucleotide sequence ID" value="NZ_RAPN01000003.1"/>
</dbReference>
<dbReference type="InterPro" id="IPR000847">
    <property type="entry name" value="LysR_HTH_N"/>
</dbReference>
<evidence type="ECO:0000313" key="7">
    <source>
        <dbReference type="Proteomes" id="UP000283387"/>
    </source>
</evidence>
<evidence type="ECO:0000256" key="1">
    <source>
        <dbReference type="ARBA" id="ARBA00009437"/>
    </source>
</evidence>
<dbReference type="InterPro" id="IPR005119">
    <property type="entry name" value="LysR_subst-bd"/>
</dbReference>
<dbReference type="Pfam" id="PF03466">
    <property type="entry name" value="LysR_substrate"/>
    <property type="match status" value="1"/>
</dbReference>
<reference evidence="6 7" key="1">
    <citation type="submission" date="2018-09" db="EMBL/GenBank/DDBJ databases">
        <title>Genomic Encyclopedia of Archaeal and Bacterial Type Strains, Phase II (KMG-II): from individual species to whole genera.</title>
        <authorList>
            <person name="Goeker M."/>
        </authorList>
    </citation>
    <scope>NUCLEOTIDE SEQUENCE [LARGE SCALE GENOMIC DNA]</scope>
    <source>
        <strain evidence="6 7">DSM 27148</strain>
    </source>
</reference>
<keyword evidence="2" id="KW-0805">Transcription regulation</keyword>
<comment type="caution">
    <text evidence="6">The sequence shown here is derived from an EMBL/GenBank/DDBJ whole genome shotgun (WGS) entry which is preliminary data.</text>
</comment>
<evidence type="ECO:0000259" key="5">
    <source>
        <dbReference type="PROSITE" id="PS50931"/>
    </source>
</evidence>
<protein>
    <submittedName>
        <fullName evidence="6">LysR family hydrogen peroxide-inducible transcriptional activator</fullName>
    </submittedName>
</protein>
<dbReference type="Gene3D" id="1.10.10.10">
    <property type="entry name" value="Winged helix-like DNA-binding domain superfamily/Winged helix DNA-binding domain"/>
    <property type="match status" value="1"/>
</dbReference>
<dbReference type="GO" id="GO:0005829">
    <property type="term" value="C:cytosol"/>
    <property type="evidence" value="ECO:0007669"/>
    <property type="project" value="TreeGrafter"/>
</dbReference>
<dbReference type="PROSITE" id="PS50931">
    <property type="entry name" value="HTH_LYSR"/>
    <property type="match status" value="1"/>
</dbReference>
<evidence type="ECO:0000256" key="3">
    <source>
        <dbReference type="ARBA" id="ARBA00023125"/>
    </source>
</evidence>
<comment type="similarity">
    <text evidence="1">Belongs to the LysR transcriptional regulatory family.</text>
</comment>
<organism evidence="6 7">
    <name type="scientific">Mangrovibacterium diazotrophicum</name>
    <dbReference type="NCBI Taxonomy" id="1261403"/>
    <lineage>
        <taxon>Bacteria</taxon>
        <taxon>Pseudomonadati</taxon>
        <taxon>Bacteroidota</taxon>
        <taxon>Bacteroidia</taxon>
        <taxon>Marinilabiliales</taxon>
        <taxon>Prolixibacteraceae</taxon>
        <taxon>Mangrovibacterium</taxon>
    </lineage>
</organism>
<evidence type="ECO:0000256" key="2">
    <source>
        <dbReference type="ARBA" id="ARBA00023015"/>
    </source>
</evidence>
<dbReference type="FunFam" id="1.10.10.10:FF:000001">
    <property type="entry name" value="LysR family transcriptional regulator"/>
    <property type="match status" value="1"/>
</dbReference>
<dbReference type="PRINTS" id="PR00039">
    <property type="entry name" value="HTHLYSR"/>
</dbReference>
<dbReference type="SUPFAM" id="SSF53850">
    <property type="entry name" value="Periplasmic binding protein-like II"/>
    <property type="match status" value="1"/>
</dbReference>
<dbReference type="Pfam" id="PF00126">
    <property type="entry name" value="HTH_1"/>
    <property type="match status" value="1"/>
</dbReference>
<proteinExistence type="inferred from homology"/>
<keyword evidence="7" id="KW-1185">Reference proteome</keyword>
<dbReference type="CDD" id="cd08411">
    <property type="entry name" value="PBP2_OxyR"/>
    <property type="match status" value="1"/>
</dbReference>
<keyword evidence="4" id="KW-0804">Transcription</keyword>
<dbReference type="PANTHER" id="PTHR30419:SF29">
    <property type="entry name" value="LYSR-FAMILY TRANSCRIPTIONAL REGULATOR"/>
    <property type="match status" value="1"/>
</dbReference>
<dbReference type="GO" id="GO:0003700">
    <property type="term" value="F:DNA-binding transcription factor activity"/>
    <property type="evidence" value="ECO:0007669"/>
    <property type="project" value="InterPro"/>
</dbReference>